<proteinExistence type="predicted"/>
<accession>A0A382IXC3</accession>
<dbReference type="AlphaFoldDB" id="A0A382IXC3"/>
<organism evidence="1">
    <name type="scientific">marine metagenome</name>
    <dbReference type="NCBI Taxonomy" id="408172"/>
    <lineage>
        <taxon>unclassified sequences</taxon>
        <taxon>metagenomes</taxon>
        <taxon>ecological metagenomes</taxon>
    </lineage>
</organism>
<reference evidence="1" key="1">
    <citation type="submission" date="2018-05" db="EMBL/GenBank/DDBJ databases">
        <authorList>
            <person name="Lanie J.A."/>
            <person name="Ng W.-L."/>
            <person name="Kazmierczak K.M."/>
            <person name="Andrzejewski T.M."/>
            <person name="Davidsen T.M."/>
            <person name="Wayne K.J."/>
            <person name="Tettelin H."/>
            <person name="Glass J.I."/>
            <person name="Rusch D."/>
            <person name="Podicherti R."/>
            <person name="Tsui H.-C.T."/>
            <person name="Winkler M.E."/>
        </authorList>
    </citation>
    <scope>NUCLEOTIDE SEQUENCE</scope>
</reference>
<dbReference type="EMBL" id="UINC01070001">
    <property type="protein sequence ID" value="SVC03812.1"/>
    <property type="molecule type" value="Genomic_DNA"/>
</dbReference>
<evidence type="ECO:0000313" key="1">
    <source>
        <dbReference type="EMBL" id="SVC03812.1"/>
    </source>
</evidence>
<gene>
    <name evidence="1" type="ORF">METZ01_LOCUS256666</name>
</gene>
<sequence>MKSLKKSIFYILIITAAFSYEAQSAVSEVQGCNLKQGTSMDDVIALSDQMNQIQDGDGYIEKRFGQLIMQPIVEQTEKSEFDFYFLNFWGNYQIYGNDMSEWADQGKGDELMARMGQILDCRTLNLFNTTVTREYPGD</sequence>
<protein>
    <submittedName>
        <fullName evidence="1">Uncharacterized protein</fullName>
    </submittedName>
</protein>
<name>A0A382IXC3_9ZZZZ</name>